<dbReference type="AlphaFoldDB" id="A0A1J4K2J6"/>
<organism evidence="1 2">
    <name type="scientific">Tritrichomonas foetus</name>
    <dbReference type="NCBI Taxonomy" id="1144522"/>
    <lineage>
        <taxon>Eukaryota</taxon>
        <taxon>Metamonada</taxon>
        <taxon>Parabasalia</taxon>
        <taxon>Tritrichomonadida</taxon>
        <taxon>Tritrichomonadidae</taxon>
        <taxon>Tritrichomonas</taxon>
    </lineage>
</organism>
<name>A0A1J4K2J6_9EUKA</name>
<dbReference type="Gene3D" id="1.20.1050.80">
    <property type="entry name" value="VPS9 domain"/>
    <property type="match status" value="1"/>
</dbReference>
<sequence>MNEQNSAPLFEFLSEHPFVTPFLEIDTYGVSRSRKPFPVYREGIHKSNLKNLIDLENSKDSTFLSTPEPPQIVKPIYMNSEQTFVFHQLNFLISKFHSQKQKINSDFVLYVKSLIYLFNSRDIIGKNVVVNLDLDILTKTLQNGADRLKKIKAKFSFLHQHFLNSINAKSANELKIEFLNVLTKTKFSVDPALNFFCPSPLQDEFESIVFSQNFGISPRICEIIENFDNLTPTELVKSIVNINSTIIHLHKLRKDDNISLIITFLFRMIFDEVYPKVKLFSVPELNFDLILKLNMLKIGDIDPPIDYCPPGTQDEMYPWNVFKNDPNYSLATEQLEFIMFFTNPLDILHHINAALQEIEKAAAIYSMKSEMMLPFDVTFGLFICCLLSSNVPEFMRIAAFTDQYAPTFGLCADFEFALAKLKTASIHMQNLAQKMIEMEENNGSKIED</sequence>
<comment type="caution">
    <text evidence="1">The sequence shown here is derived from an EMBL/GenBank/DDBJ whole genome shotgun (WGS) entry which is preliminary data.</text>
</comment>
<dbReference type="OrthoDB" id="10533252at2759"/>
<dbReference type="VEuPathDB" id="TrichDB:TRFO_28684"/>
<proteinExistence type="predicted"/>
<protein>
    <submittedName>
        <fullName evidence="1">Uncharacterized protein</fullName>
    </submittedName>
</protein>
<dbReference type="SUPFAM" id="SSF109993">
    <property type="entry name" value="VPS9 domain"/>
    <property type="match status" value="1"/>
</dbReference>
<dbReference type="RefSeq" id="XP_068357094.1">
    <property type="nucleotide sequence ID" value="XM_068506319.1"/>
</dbReference>
<evidence type="ECO:0000313" key="1">
    <source>
        <dbReference type="EMBL" id="OHT03958.1"/>
    </source>
</evidence>
<reference evidence="1" key="1">
    <citation type="submission" date="2016-10" db="EMBL/GenBank/DDBJ databases">
        <authorList>
            <person name="Benchimol M."/>
            <person name="Almeida L.G."/>
            <person name="Vasconcelos A.T."/>
            <person name="Perreira-Neves A."/>
            <person name="Rosa I.A."/>
            <person name="Tasca T."/>
            <person name="Bogo M.R."/>
            <person name="de Souza W."/>
        </authorList>
    </citation>
    <scope>NUCLEOTIDE SEQUENCE [LARGE SCALE GENOMIC DNA]</scope>
    <source>
        <strain evidence="1">K</strain>
    </source>
</reference>
<dbReference type="GeneID" id="94841023"/>
<accession>A0A1J4K2J6</accession>
<dbReference type="InterPro" id="IPR037191">
    <property type="entry name" value="VPS9_dom_sf"/>
</dbReference>
<dbReference type="EMBL" id="MLAK01000811">
    <property type="protein sequence ID" value="OHT03958.1"/>
    <property type="molecule type" value="Genomic_DNA"/>
</dbReference>
<gene>
    <name evidence="1" type="ORF">TRFO_28684</name>
</gene>
<evidence type="ECO:0000313" key="2">
    <source>
        <dbReference type="Proteomes" id="UP000179807"/>
    </source>
</evidence>
<dbReference type="Proteomes" id="UP000179807">
    <property type="component" value="Unassembled WGS sequence"/>
</dbReference>
<keyword evidence="2" id="KW-1185">Reference proteome</keyword>